<dbReference type="GO" id="GO:0015074">
    <property type="term" value="P:DNA integration"/>
    <property type="evidence" value="ECO:0007669"/>
    <property type="project" value="InterPro"/>
</dbReference>
<protein>
    <recommendedName>
        <fullName evidence="6">Tyr recombinase domain-containing protein</fullName>
    </recommendedName>
</protein>
<accession>A0A432H3F2</accession>
<comment type="similarity">
    <text evidence="1">Belongs to the 'phage' integrase family.</text>
</comment>
<reference evidence="4 5" key="1">
    <citation type="submission" date="2018-06" db="EMBL/GenBank/DDBJ databases">
        <title>Combined omics and stable isotope probing to characterize newly discovered Mariana Back-Arc vent microbial communities.</title>
        <authorList>
            <person name="Trembath-Reichert E."/>
            <person name="Huber J.A."/>
        </authorList>
    </citation>
    <scope>NUCLEOTIDE SEQUENCE [LARGE SCALE GENOMIC DNA]</scope>
    <source>
        <strain evidence="4">MAG 151</strain>
    </source>
</reference>
<dbReference type="Proteomes" id="UP000288322">
    <property type="component" value="Unassembled WGS sequence"/>
</dbReference>
<organism evidence="4 5">
    <name type="scientific">SAR324 cluster bacterium</name>
    <dbReference type="NCBI Taxonomy" id="2024889"/>
    <lineage>
        <taxon>Bacteria</taxon>
        <taxon>Deltaproteobacteria</taxon>
        <taxon>SAR324 cluster</taxon>
    </lineage>
</organism>
<dbReference type="InterPro" id="IPR013762">
    <property type="entry name" value="Integrase-like_cat_sf"/>
</dbReference>
<dbReference type="GO" id="GO:0006310">
    <property type="term" value="P:DNA recombination"/>
    <property type="evidence" value="ECO:0007669"/>
    <property type="project" value="UniProtKB-KW"/>
</dbReference>
<dbReference type="Gene3D" id="1.10.150.130">
    <property type="match status" value="1"/>
</dbReference>
<comment type="caution">
    <text evidence="4">The sequence shown here is derived from an EMBL/GenBank/DDBJ whole genome shotgun (WGS) entry which is preliminary data.</text>
</comment>
<dbReference type="GO" id="GO:0003677">
    <property type="term" value="F:DNA binding"/>
    <property type="evidence" value="ECO:0007669"/>
    <property type="project" value="UniProtKB-KW"/>
</dbReference>
<evidence type="ECO:0000256" key="1">
    <source>
        <dbReference type="ARBA" id="ARBA00008857"/>
    </source>
</evidence>
<dbReference type="InterPro" id="IPR010998">
    <property type="entry name" value="Integrase_recombinase_N"/>
</dbReference>
<dbReference type="EMBL" id="QNZH01000138">
    <property type="protein sequence ID" value="RTZ90315.1"/>
    <property type="molecule type" value="Genomic_DNA"/>
</dbReference>
<dbReference type="InterPro" id="IPR011010">
    <property type="entry name" value="DNA_brk_join_enz"/>
</dbReference>
<dbReference type="InterPro" id="IPR050090">
    <property type="entry name" value="Tyrosine_recombinase_XerCD"/>
</dbReference>
<evidence type="ECO:0000313" key="4">
    <source>
        <dbReference type="EMBL" id="RTZ90315.1"/>
    </source>
</evidence>
<evidence type="ECO:0000256" key="2">
    <source>
        <dbReference type="ARBA" id="ARBA00023125"/>
    </source>
</evidence>
<keyword evidence="3" id="KW-0233">DNA recombination</keyword>
<name>A0A432H3F2_9DELT</name>
<dbReference type="Gene3D" id="1.10.443.10">
    <property type="entry name" value="Intergrase catalytic core"/>
    <property type="match status" value="1"/>
</dbReference>
<proteinExistence type="inferred from homology"/>
<dbReference type="PANTHER" id="PTHR30349">
    <property type="entry name" value="PHAGE INTEGRASE-RELATED"/>
    <property type="match status" value="1"/>
</dbReference>
<evidence type="ECO:0000313" key="5">
    <source>
        <dbReference type="Proteomes" id="UP000288322"/>
    </source>
</evidence>
<feature type="non-terminal residue" evidence="4">
    <location>
        <position position="409"/>
    </location>
</feature>
<gene>
    <name evidence="4" type="ORF">DSY93_04940</name>
</gene>
<evidence type="ECO:0008006" key="6">
    <source>
        <dbReference type="Google" id="ProtNLM"/>
    </source>
</evidence>
<evidence type="ECO:0000256" key="3">
    <source>
        <dbReference type="ARBA" id="ARBA00023172"/>
    </source>
</evidence>
<dbReference type="AlphaFoldDB" id="A0A432H3F2"/>
<dbReference type="SUPFAM" id="SSF56349">
    <property type="entry name" value="DNA breaking-rejoining enzymes"/>
    <property type="match status" value="1"/>
</dbReference>
<dbReference type="PANTHER" id="PTHR30349:SF41">
    <property type="entry name" value="INTEGRASE_RECOMBINASE PROTEIN MJ0367-RELATED"/>
    <property type="match status" value="1"/>
</dbReference>
<sequence length="409" mass="48526">MKNLTLEDIKEILRIEVRKSILHSGHVSGGHNEIYDSMRKVKSLEKVYSKEINIRKSLLTEPNEVRKSVDKKLQNILESLEITLDKQSLNYKKLRSSFIDLYLLRFKWIKDMMDESGRTDDDFRREVDEKLNMNLFTELIEQTQSQQVTVNQEVHTDQKVSSLSKHQSTSISVGIDKFISEKYKLTSKSEMMMRTHLEMLIEEFGDISLGKLDRGMCVKFKDDIRKLPRNRSKIQQYRNLDFHEQVSLNVDEKDRISTTTVNNILGYVSSFMKWSRINGFVEVNFFEGMKLKKQIRQRDERDRFTEKEIKKIFQKHNYIEFTEVENHKYSNYWTPLISVFSGMRLNEICSLYLDNIIQDKVNGRKKIWCFNILEEPDRPDKHLKTLSSKRVVPIHDTLIDLGFIEFVEL</sequence>
<keyword evidence="2" id="KW-0238">DNA-binding</keyword>